<feature type="region of interest" description="Disordered" evidence="1">
    <location>
        <begin position="572"/>
        <end position="595"/>
    </location>
</feature>
<dbReference type="EMBL" id="KV419402">
    <property type="protein sequence ID" value="KZS95272.1"/>
    <property type="molecule type" value="Genomic_DNA"/>
</dbReference>
<feature type="compositionally biased region" description="Low complexity" evidence="1">
    <location>
        <begin position="326"/>
        <end position="346"/>
    </location>
</feature>
<evidence type="ECO:0000313" key="3">
    <source>
        <dbReference type="EMBL" id="KZS95272.1"/>
    </source>
</evidence>
<feature type="region of interest" description="Disordered" evidence="1">
    <location>
        <begin position="373"/>
        <end position="407"/>
    </location>
</feature>
<feature type="region of interest" description="Disordered" evidence="1">
    <location>
        <begin position="298"/>
        <end position="354"/>
    </location>
</feature>
<feature type="domain" description="VWFA" evidence="2">
    <location>
        <begin position="89"/>
        <end position="304"/>
    </location>
</feature>
<keyword evidence="4" id="KW-1185">Reference proteome</keyword>
<gene>
    <name evidence="3" type="ORF">SISNIDRAFT_484133</name>
</gene>
<feature type="compositionally biased region" description="Basic and acidic residues" evidence="1">
    <location>
        <begin position="309"/>
        <end position="323"/>
    </location>
</feature>
<dbReference type="AlphaFoldDB" id="A0A164WQV7"/>
<proteinExistence type="predicted"/>
<evidence type="ECO:0000259" key="2">
    <source>
        <dbReference type="PROSITE" id="PS50234"/>
    </source>
</evidence>
<dbReference type="PROSITE" id="PS50234">
    <property type="entry name" value="VWFA"/>
    <property type="match status" value="1"/>
</dbReference>
<name>A0A164WQV7_9AGAM</name>
<organism evidence="3 4">
    <name type="scientific">Sistotremastrum niveocremeum HHB9708</name>
    <dbReference type="NCBI Taxonomy" id="1314777"/>
    <lineage>
        <taxon>Eukaryota</taxon>
        <taxon>Fungi</taxon>
        <taxon>Dikarya</taxon>
        <taxon>Basidiomycota</taxon>
        <taxon>Agaricomycotina</taxon>
        <taxon>Agaricomycetes</taxon>
        <taxon>Sistotremastrales</taxon>
        <taxon>Sistotremastraceae</taxon>
        <taxon>Sertulicium</taxon>
        <taxon>Sertulicium niveocremeum</taxon>
    </lineage>
</organism>
<evidence type="ECO:0000313" key="4">
    <source>
        <dbReference type="Proteomes" id="UP000076722"/>
    </source>
</evidence>
<accession>A0A164WQV7</accession>
<evidence type="ECO:0000256" key="1">
    <source>
        <dbReference type="SAM" id="MobiDB-lite"/>
    </source>
</evidence>
<dbReference type="OrthoDB" id="3263163at2759"/>
<reference evidence="3 4" key="1">
    <citation type="journal article" date="2016" name="Mol. Biol. Evol.">
        <title>Comparative Genomics of Early-Diverging Mushroom-Forming Fungi Provides Insights into the Origins of Lignocellulose Decay Capabilities.</title>
        <authorList>
            <person name="Nagy L.G."/>
            <person name="Riley R."/>
            <person name="Tritt A."/>
            <person name="Adam C."/>
            <person name="Daum C."/>
            <person name="Floudas D."/>
            <person name="Sun H."/>
            <person name="Yadav J.S."/>
            <person name="Pangilinan J."/>
            <person name="Larsson K.H."/>
            <person name="Matsuura K."/>
            <person name="Barry K."/>
            <person name="Labutti K."/>
            <person name="Kuo R."/>
            <person name="Ohm R.A."/>
            <person name="Bhattacharya S.S."/>
            <person name="Shirouzu T."/>
            <person name="Yoshinaga Y."/>
            <person name="Martin F.M."/>
            <person name="Grigoriev I.V."/>
            <person name="Hibbett D.S."/>
        </authorList>
    </citation>
    <scope>NUCLEOTIDE SEQUENCE [LARGE SCALE GENOMIC DNA]</scope>
    <source>
        <strain evidence="3 4">HHB9708</strain>
    </source>
</reference>
<sequence length="617" mass="67686">MYSSLSNLGSNQFTPCSLLPLFYQATPSPPLSSRHHLVKHIESGPALHRFGALLANDNFGTFDPSYIPSSRYQHKHVNPMAQPSKSRTNVILLVETSQATLSRWPDVRQHYLPLLLEALEARSPRDQLSVAVLTIYDELHGLPNPLEFPHFADKNSQLENLRQLEFTTNPSPTALWNSLERSLQLLLRTGAEVEATRSSHDRHHVVVYLCPPSQAPRKRSAADRKNSINSSLAKRVEAALVQHNVQLSFIIGGSKASELEASFNNIVSEQNNQSIPAWFNYNPKKYYFLLSGFSRAVKSAPPRSRSRSPSRDRRSSSPRDSRRTLRSPFERTSSAASKTSSSGRSEAASRRPGVVGDLRERFGFKRASVEPPSFLCDPTTPLSDSQETPRGRPHLSSAGKQVLPSDVTLDERRRGIGQHSSRSHHSAYSARLFPRTVPSAVPVMHASSGSPSVLSPFALTPGTSTSMHLPSHPTVAGASQQMPPYSNVQRHIGTTGLGQNNGGASFTIPPLIREDMTPRLHDQGLIQPPQPIPYHPGLQGHVPVSELALSSSPSSPTSSVVGSVSMMTFSHQNPSIYSTDPSRPRRVLSRSPVGERPVRQVALTTSSSLFGWDGQPM</sequence>
<dbReference type="Proteomes" id="UP000076722">
    <property type="component" value="Unassembled WGS sequence"/>
</dbReference>
<protein>
    <recommendedName>
        <fullName evidence="2">VWFA domain-containing protein</fullName>
    </recommendedName>
</protein>
<dbReference type="InterPro" id="IPR002035">
    <property type="entry name" value="VWF_A"/>
</dbReference>